<feature type="region of interest" description="Disordered" evidence="1">
    <location>
        <begin position="1"/>
        <end position="30"/>
    </location>
</feature>
<proteinExistence type="predicted"/>
<dbReference type="AlphaFoldDB" id="A0A382PMU5"/>
<feature type="non-terminal residue" evidence="2">
    <location>
        <position position="106"/>
    </location>
</feature>
<name>A0A382PMU5_9ZZZZ</name>
<dbReference type="EMBL" id="UINC01107703">
    <property type="protein sequence ID" value="SVC73271.1"/>
    <property type="molecule type" value="Genomic_DNA"/>
</dbReference>
<sequence>MDISGGSLSGRELPVVTTSEMKKLSSEGRLPATTKEGEYSVTQIFGNPLWNYVEDWTTVTGTPQALIIDQRSSGIITVWPIPIEEATLKLTGTSRPPRMSDEVPYQ</sequence>
<evidence type="ECO:0000256" key="1">
    <source>
        <dbReference type="SAM" id="MobiDB-lite"/>
    </source>
</evidence>
<evidence type="ECO:0000313" key="2">
    <source>
        <dbReference type="EMBL" id="SVC73271.1"/>
    </source>
</evidence>
<reference evidence="2" key="1">
    <citation type="submission" date="2018-05" db="EMBL/GenBank/DDBJ databases">
        <authorList>
            <person name="Lanie J.A."/>
            <person name="Ng W.-L."/>
            <person name="Kazmierczak K.M."/>
            <person name="Andrzejewski T.M."/>
            <person name="Davidsen T.M."/>
            <person name="Wayne K.J."/>
            <person name="Tettelin H."/>
            <person name="Glass J.I."/>
            <person name="Rusch D."/>
            <person name="Podicherti R."/>
            <person name="Tsui H.-C.T."/>
            <person name="Winkler M.E."/>
        </authorList>
    </citation>
    <scope>NUCLEOTIDE SEQUENCE</scope>
</reference>
<organism evidence="2">
    <name type="scientific">marine metagenome</name>
    <dbReference type="NCBI Taxonomy" id="408172"/>
    <lineage>
        <taxon>unclassified sequences</taxon>
        <taxon>metagenomes</taxon>
        <taxon>ecological metagenomes</taxon>
    </lineage>
</organism>
<accession>A0A382PMU5</accession>
<gene>
    <name evidence="2" type="ORF">METZ01_LOCUS326125</name>
</gene>
<protein>
    <submittedName>
        <fullName evidence="2">Uncharacterized protein</fullName>
    </submittedName>
</protein>